<feature type="region of interest" description="Disordered" evidence="1">
    <location>
        <begin position="56"/>
        <end position="79"/>
    </location>
</feature>
<feature type="region of interest" description="Disordered" evidence="1">
    <location>
        <begin position="1"/>
        <end position="23"/>
    </location>
</feature>
<evidence type="ECO:0000313" key="2">
    <source>
        <dbReference type="EMBL" id="KAF2002273.1"/>
    </source>
</evidence>
<dbReference type="AlphaFoldDB" id="A0A6A5WKA1"/>
<accession>A0A6A5WKA1</accession>
<keyword evidence="3" id="KW-1185">Reference proteome</keyword>
<protein>
    <submittedName>
        <fullName evidence="2">Uncharacterized protein</fullName>
    </submittedName>
</protein>
<feature type="compositionally biased region" description="Basic residues" evidence="1">
    <location>
        <begin position="64"/>
        <end position="75"/>
    </location>
</feature>
<proteinExistence type="predicted"/>
<evidence type="ECO:0000313" key="3">
    <source>
        <dbReference type="Proteomes" id="UP000799779"/>
    </source>
</evidence>
<feature type="compositionally biased region" description="Basic and acidic residues" evidence="1">
    <location>
        <begin position="1"/>
        <end position="22"/>
    </location>
</feature>
<reference evidence="2" key="1">
    <citation type="journal article" date="2020" name="Stud. Mycol.">
        <title>101 Dothideomycetes genomes: a test case for predicting lifestyles and emergence of pathogens.</title>
        <authorList>
            <person name="Haridas S."/>
            <person name="Albert R."/>
            <person name="Binder M."/>
            <person name="Bloem J."/>
            <person name="Labutti K."/>
            <person name="Salamov A."/>
            <person name="Andreopoulos B."/>
            <person name="Baker S."/>
            <person name="Barry K."/>
            <person name="Bills G."/>
            <person name="Bluhm B."/>
            <person name="Cannon C."/>
            <person name="Castanera R."/>
            <person name="Culley D."/>
            <person name="Daum C."/>
            <person name="Ezra D."/>
            <person name="Gonzalez J."/>
            <person name="Henrissat B."/>
            <person name="Kuo A."/>
            <person name="Liang C."/>
            <person name="Lipzen A."/>
            <person name="Lutzoni F."/>
            <person name="Magnuson J."/>
            <person name="Mondo S."/>
            <person name="Nolan M."/>
            <person name="Ohm R."/>
            <person name="Pangilinan J."/>
            <person name="Park H.-J."/>
            <person name="Ramirez L."/>
            <person name="Alfaro M."/>
            <person name="Sun H."/>
            <person name="Tritt A."/>
            <person name="Yoshinaga Y."/>
            <person name="Zwiers L.-H."/>
            <person name="Turgeon B."/>
            <person name="Goodwin S."/>
            <person name="Spatafora J."/>
            <person name="Crous P."/>
            <person name="Grigoriev I."/>
        </authorList>
    </citation>
    <scope>NUCLEOTIDE SEQUENCE</scope>
    <source>
        <strain evidence="2">CBS 123094</strain>
    </source>
</reference>
<sequence length="143" mass="16593">MNEKGRKKERKKRESGCDDLRGGRWRLGGIPHRSLPSSPLSKILRWTAAFPTNFSASSEPQNLHPRHIPYPHPHPHPQNSPPLLHRPNIPSGAYTVHISLAYLHRVKCFTNSFLPTKCAIYWWTKRVCKTFHSMHTERRSICQ</sequence>
<dbReference type="Proteomes" id="UP000799779">
    <property type="component" value="Unassembled WGS sequence"/>
</dbReference>
<evidence type="ECO:0000256" key="1">
    <source>
        <dbReference type="SAM" id="MobiDB-lite"/>
    </source>
</evidence>
<gene>
    <name evidence="2" type="ORF">P154DRAFT_144960</name>
</gene>
<name>A0A6A5WKA1_9PLEO</name>
<dbReference type="EMBL" id="ML977578">
    <property type="protein sequence ID" value="KAF2002273.1"/>
    <property type="molecule type" value="Genomic_DNA"/>
</dbReference>
<organism evidence="2 3">
    <name type="scientific">Amniculicola lignicola CBS 123094</name>
    <dbReference type="NCBI Taxonomy" id="1392246"/>
    <lineage>
        <taxon>Eukaryota</taxon>
        <taxon>Fungi</taxon>
        <taxon>Dikarya</taxon>
        <taxon>Ascomycota</taxon>
        <taxon>Pezizomycotina</taxon>
        <taxon>Dothideomycetes</taxon>
        <taxon>Pleosporomycetidae</taxon>
        <taxon>Pleosporales</taxon>
        <taxon>Amniculicolaceae</taxon>
        <taxon>Amniculicola</taxon>
    </lineage>
</organism>